<dbReference type="Proteomes" id="UP000546324">
    <property type="component" value="Unassembled WGS sequence"/>
</dbReference>
<feature type="signal peptide" evidence="1">
    <location>
        <begin position="1"/>
        <end position="30"/>
    </location>
</feature>
<organism evidence="2 3">
    <name type="scientific">Actinomadura coerulea</name>
    <dbReference type="NCBI Taxonomy" id="46159"/>
    <lineage>
        <taxon>Bacteria</taxon>
        <taxon>Bacillati</taxon>
        <taxon>Actinomycetota</taxon>
        <taxon>Actinomycetes</taxon>
        <taxon>Streptosporangiales</taxon>
        <taxon>Thermomonosporaceae</taxon>
        <taxon>Actinomadura</taxon>
    </lineage>
</organism>
<keyword evidence="1" id="KW-0732">Signal</keyword>
<name>A0A7X0KYZ3_9ACTN</name>
<reference evidence="2 3" key="1">
    <citation type="submission" date="2020-08" db="EMBL/GenBank/DDBJ databases">
        <title>Sequencing the genomes of 1000 actinobacteria strains.</title>
        <authorList>
            <person name="Klenk H.-P."/>
        </authorList>
    </citation>
    <scope>NUCLEOTIDE SEQUENCE [LARGE SCALE GENOMIC DNA]</scope>
    <source>
        <strain evidence="2 3">DSM 43675</strain>
    </source>
</reference>
<feature type="chain" id="PRO_5031081278" evidence="1">
    <location>
        <begin position="31"/>
        <end position="128"/>
    </location>
</feature>
<evidence type="ECO:0000256" key="1">
    <source>
        <dbReference type="SAM" id="SignalP"/>
    </source>
</evidence>
<sequence length="128" mass="13336">MNAPTRLGIGALAVATSCTLGTAAPQTAQAAPASPTLASAVGQASPVGIFYPRARAHYSVPLYAERRLDSQVVGGIVAGYDYEVRPGWEKGAAFPDGYCGTSGTVNDHWRPLPLPGGRTGWTSTMCIW</sequence>
<dbReference type="PROSITE" id="PS51257">
    <property type="entry name" value="PROKAR_LIPOPROTEIN"/>
    <property type="match status" value="1"/>
</dbReference>
<accession>A0A7X0KYZ3</accession>
<evidence type="ECO:0000313" key="3">
    <source>
        <dbReference type="Proteomes" id="UP000546324"/>
    </source>
</evidence>
<evidence type="ECO:0000313" key="2">
    <source>
        <dbReference type="EMBL" id="MBB6395629.1"/>
    </source>
</evidence>
<proteinExistence type="predicted"/>
<gene>
    <name evidence="2" type="ORF">BKA00_002543</name>
</gene>
<dbReference type="EMBL" id="JACHMQ010000001">
    <property type="protein sequence ID" value="MBB6395629.1"/>
    <property type="molecule type" value="Genomic_DNA"/>
</dbReference>
<protein>
    <submittedName>
        <fullName evidence="2">Uncharacterized protein</fullName>
    </submittedName>
</protein>
<dbReference type="AlphaFoldDB" id="A0A7X0KYZ3"/>
<comment type="caution">
    <text evidence="2">The sequence shown here is derived from an EMBL/GenBank/DDBJ whole genome shotgun (WGS) entry which is preliminary data.</text>
</comment>
<keyword evidence="3" id="KW-1185">Reference proteome</keyword>